<feature type="compositionally biased region" description="Basic and acidic residues" evidence="6">
    <location>
        <begin position="10"/>
        <end position="20"/>
    </location>
</feature>
<feature type="compositionally biased region" description="Basic residues" evidence="6">
    <location>
        <begin position="41"/>
        <end position="52"/>
    </location>
</feature>
<dbReference type="Pfam" id="PF18052">
    <property type="entry name" value="Rx_N"/>
    <property type="match status" value="1"/>
</dbReference>
<accession>A0AAQ3UNG2</accession>
<feature type="compositionally biased region" description="Basic and acidic residues" evidence="6">
    <location>
        <begin position="53"/>
        <end position="70"/>
    </location>
</feature>
<gene>
    <name evidence="11" type="ORF">U9M48_040462</name>
</gene>
<feature type="compositionally biased region" description="Low complexity" evidence="6">
    <location>
        <begin position="271"/>
        <end position="282"/>
    </location>
</feature>
<feature type="domain" description="NB-ARC" evidence="7">
    <location>
        <begin position="421"/>
        <end position="575"/>
    </location>
</feature>
<evidence type="ECO:0000313" key="12">
    <source>
        <dbReference type="Proteomes" id="UP001341281"/>
    </source>
</evidence>
<evidence type="ECO:0000259" key="9">
    <source>
        <dbReference type="Pfam" id="PF23559"/>
    </source>
</evidence>
<dbReference type="InterPro" id="IPR058922">
    <property type="entry name" value="WHD_DRP"/>
</dbReference>
<keyword evidence="12" id="KW-1185">Reference proteome</keyword>
<evidence type="ECO:0000256" key="3">
    <source>
        <dbReference type="ARBA" id="ARBA00022737"/>
    </source>
</evidence>
<keyword evidence="4" id="KW-0547">Nucleotide-binding</keyword>
<dbReference type="InterPro" id="IPR056789">
    <property type="entry name" value="LRR_R13L1-DRL21"/>
</dbReference>
<dbReference type="GO" id="GO:0043531">
    <property type="term" value="F:ADP binding"/>
    <property type="evidence" value="ECO:0007669"/>
    <property type="project" value="InterPro"/>
</dbReference>
<dbReference type="Pfam" id="PF23559">
    <property type="entry name" value="WHD_DRP"/>
    <property type="match status" value="1"/>
</dbReference>
<dbReference type="InterPro" id="IPR002182">
    <property type="entry name" value="NB-ARC"/>
</dbReference>
<evidence type="ECO:0000256" key="2">
    <source>
        <dbReference type="ARBA" id="ARBA00022614"/>
    </source>
</evidence>
<feature type="domain" description="R13L1/DRL21-like LRR repeat region" evidence="10">
    <location>
        <begin position="935"/>
        <end position="1051"/>
    </location>
</feature>
<dbReference type="Pfam" id="PF25019">
    <property type="entry name" value="LRR_R13L1-DRL21"/>
    <property type="match status" value="1"/>
</dbReference>
<dbReference type="Gene3D" id="3.40.50.300">
    <property type="entry name" value="P-loop containing nucleotide triphosphate hydrolases"/>
    <property type="match status" value="1"/>
</dbReference>
<feature type="region of interest" description="Disordered" evidence="6">
    <location>
        <begin position="270"/>
        <end position="290"/>
    </location>
</feature>
<evidence type="ECO:0000259" key="8">
    <source>
        <dbReference type="Pfam" id="PF18052"/>
    </source>
</evidence>
<protein>
    <recommendedName>
        <fullName evidence="13">AAA+ ATPase domain-containing protein</fullName>
    </recommendedName>
</protein>
<dbReference type="EMBL" id="CP144753">
    <property type="protein sequence ID" value="WVZ94583.1"/>
    <property type="molecule type" value="Genomic_DNA"/>
</dbReference>
<proteinExistence type="inferred from homology"/>
<dbReference type="Gene3D" id="3.80.10.10">
    <property type="entry name" value="Ribonuclease Inhibitor"/>
    <property type="match status" value="1"/>
</dbReference>
<dbReference type="Gene3D" id="1.10.10.10">
    <property type="entry name" value="Winged helix-like DNA-binding domain superfamily/Winged helix DNA-binding domain"/>
    <property type="match status" value="1"/>
</dbReference>
<feature type="domain" description="Disease resistance N-terminal" evidence="8">
    <location>
        <begin position="115"/>
        <end position="172"/>
    </location>
</feature>
<dbReference type="InterPro" id="IPR044974">
    <property type="entry name" value="Disease_R_plants"/>
</dbReference>
<comment type="similarity">
    <text evidence="1">Belongs to the disease resistance NB-LRR family.</text>
</comment>
<sequence length="1595" mass="178934">MGDGDANPITDREEEKDAAATDHLVQSWGTPSHALFISAHLLRKKQREKRQRRVLDKENPIARLPPREQDQPQEPARRPRSPAAARQGHREEAARPTPTETGGGGGGAASEGLGPNVDALKVELLYAQALLDNAKEREIRSPAMKELLLMLRQQAYDADDVLDELEYFRIQDTLDGTCHAKNVHDKGCVHGFFLNASQATRAVARKLKVSSSSTSPDDDRQDDDAPKGCFSGISSCGRHTPPSPSTDPDDHEDAAKQRCLSDVCSCGRRAISSSPKSPSIQSEQNGGCMSKATSSARKAAHTVGKCPCCSFPWTTFFCARPSKTQETKHAAVQPSKLKFDRVEISKKMKGIVEKLKLLSSKVSSILDVELGSAILNRTPTQSTSKDHRPVTTPDIIEPKLYGRENQKRTIVDGITNGQYFADDLVVLPIVGPGGIGKTTFTQHIYSEVKGHFKVAIWICVSLNFNVSRLMQEAVNKTSAVSGEKENSSAQERIELRLKANRFLVVLDDVWTCHEDEWKQLLAPFRRGGEKGNMIIVTTRIPKVAEMVKTVHSSIEMDRLGDDDLMHFFEECVFGEQTPWIDPPGLLDVGKKIVSKLKGFPLAAKTVGRLLRKQLTLESWTRVLESKEWEQQTNKNDIMPALKLSYEHLPFHLQQCFSYCSLFPEDYEFHSDELIHLWRGLGILHPCGQNTRTEDIGQSYLIDLVNYGFLKKEGKDDSTHYAVHDLLHDLAVEVSSYESVTLTSSALRSIQIPTSVRHLSIIIDDKEVENRGNFDNFKKELRELDKRFSAENLRTLMLFGSHHGSFAKTFGHLFREARGLRTIYSCGTSYSVEDILRTFSKLIHLRYLRIKSVYNKDICLPAAISRLYHLEIIDLQECNCSFGSTRHMSNLVKLRHFLVPDYKIQLHSNIFEVGKQKFLQELRRFEVGNESTGFELSQLGELTQLGGSLAICSLEKIQAPEEAAQAKLIHKNHLHSLTLEWNGDERNNDLAYEEKALEILIPHSNLRELCIRRHGGHTCPSWLGANLSVNSLEYLCLDDVDWKLFPPIGELRLADASCEECPSKNIPNTKFQNLTRLEFIKLHSLEEWVVDAPCQLFAHLEVLFIKECSKLTKLTFLHSICCHQEKESKINWFPSLQKLEIEHCPELQQFPPIPWRGAPCSAEIRGVGLGLKQLVCGENSESEYRLEIEAKDATDMVLWDMLVFHNLTKLKKLKMDTCPPLSLHHLQMLSSLRDLTVWNSTNVFMLNVNESHGQYQFPIESMVIYRCGANGKELTRLVNCLPNLSQLLLWFCEKIRGLDVAEKQQSKAAHGPSRLSSGNEVEQEHYASGEKEITAALVDDGVLLLPPQLEVLEIFSCPGLILCFDPLDDSKEAARTGGGRGRRGGLQGLKSLRSLKIEFCSSAQGSLGSTSIYHDHREDANYLNTPIEHYHEMATIFGNSLATGAYAKGANDPLVSEVTEMDIAPKITSSEPTELHDVDGGTQPFNNGAEYTGTKQPPSKKQRLATEDELIVMISKSLGELSASINKLAEPKLAVPKGLYEELKSIPGFDEAYLEHYYAYLCDNPPLARAFYALPLVSSKMIWVARYIKDHMPELM</sequence>
<dbReference type="PANTHER" id="PTHR23155:SF988">
    <property type="entry name" value="OS06G0707733 PROTEIN"/>
    <property type="match status" value="1"/>
</dbReference>
<dbReference type="Gene3D" id="1.20.5.4130">
    <property type="match status" value="1"/>
</dbReference>
<evidence type="ECO:0000256" key="1">
    <source>
        <dbReference type="ARBA" id="ARBA00008894"/>
    </source>
</evidence>
<keyword evidence="2" id="KW-0433">Leucine-rich repeat</keyword>
<feature type="region of interest" description="Disordered" evidence="6">
    <location>
        <begin position="1470"/>
        <end position="1501"/>
    </location>
</feature>
<reference evidence="11 12" key="1">
    <citation type="submission" date="2024-02" db="EMBL/GenBank/DDBJ databases">
        <title>High-quality chromosome-scale genome assembly of Pensacola bahiagrass (Paspalum notatum Flugge var. saurae).</title>
        <authorList>
            <person name="Vega J.M."/>
            <person name="Podio M."/>
            <person name="Orjuela J."/>
            <person name="Siena L.A."/>
            <person name="Pessino S.C."/>
            <person name="Combes M.C."/>
            <person name="Mariac C."/>
            <person name="Albertini E."/>
            <person name="Pupilli F."/>
            <person name="Ortiz J.P.A."/>
            <person name="Leblanc O."/>
        </authorList>
    </citation>
    <scope>NUCLEOTIDE SEQUENCE [LARGE SCALE GENOMIC DNA]</scope>
    <source>
        <strain evidence="11">R1</strain>
        <tissue evidence="11">Leaf</tissue>
    </source>
</reference>
<evidence type="ECO:0000256" key="5">
    <source>
        <dbReference type="ARBA" id="ARBA00022821"/>
    </source>
</evidence>
<evidence type="ECO:0000313" key="11">
    <source>
        <dbReference type="EMBL" id="WVZ94583.1"/>
    </source>
</evidence>
<feature type="domain" description="Disease resistance protein winged helix" evidence="9">
    <location>
        <begin position="661"/>
        <end position="730"/>
    </location>
</feature>
<keyword evidence="5" id="KW-0611">Plant defense</keyword>
<feature type="region of interest" description="Disordered" evidence="6">
    <location>
        <begin position="232"/>
        <end position="253"/>
    </location>
</feature>
<evidence type="ECO:0000259" key="10">
    <source>
        <dbReference type="Pfam" id="PF25019"/>
    </source>
</evidence>
<dbReference type="Gene3D" id="1.10.8.430">
    <property type="entry name" value="Helical domain of apoptotic protease-activating factors"/>
    <property type="match status" value="1"/>
</dbReference>
<dbReference type="InterPro" id="IPR036388">
    <property type="entry name" value="WH-like_DNA-bd_sf"/>
</dbReference>
<dbReference type="PRINTS" id="PR00364">
    <property type="entry name" value="DISEASERSIST"/>
</dbReference>
<organism evidence="11 12">
    <name type="scientific">Paspalum notatum var. saurae</name>
    <dbReference type="NCBI Taxonomy" id="547442"/>
    <lineage>
        <taxon>Eukaryota</taxon>
        <taxon>Viridiplantae</taxon>
        <taxon>Streptophyta</taxon>
        <taxon>Embryophyta</taxon>
        <taxon>Tracheophyta</taxon>
        <taxon>Spermatophyta</taxon>
        <taxon>Magnoliopsida</taxon>
        <taxon>Liliopsida</taxon>
        <taxon>Poales</taxon>
        <taxon>Poaceae</taxon>
        <taxon>PACMAD clade</taxon>
        <taxon>Panicoideae</taxon>
        <taxon>Andropogonodae</taxon>
        <taxon>Paspaleae</taxon>
        <taxon>Paspalinae</taxon>
        <taxon>Paspalum</taxon>
    </lineage>
</organism>
<evidence type="ECO:0000259" key="7">
    <source>
        <dbReference type="Pfam" id="PF00931"/>
    </source>
</evidence>
<dbReference type="SUPFAM" id="SSF52058">
    <property type="entry name" value="L domain-like"/>
    <property type="match status" value="1"/>
</dbReference>
<feature type="region of interest" description="Disordered" evidence="6">
    <location>
        <begin position="1"/>
        <end position="114"/>
    </location>
</feature>
<dbReference type="Pfam" id="PF00931">
    <property type="entry name" value="NB-ARC"/>
    <property type="match status" value="1"/>
</dbReference>
<dbReference type="SUPFAM" id="SSF52540">
    <property type="entry name" value="P-loop containing nucleoside triphosphate hydrolases"/>
    <property type="match status" value="1"/>
</dbReference>
<keyword evidence="3" id="KW-0677">Repeat</keyword>
<dbReference type="InterPro" id="IPR032675">
    <property type="entry name" value="LRR_dom_sf"/>
</dbReference>
<dbReference type="InterPro" id="IPR027417">
    <property type="entry name" value="P-loop_NTPase"/>
</dbReference>
<dbReference type="Proteomes" id="UP001341281">
    <property type="component" value="Chromosome 09"/>
</dbReference>
<dbReference type="InterPro" id="IPR041118">
    <property type="entry name" value="Rx_N"/>
</dbReference>
<evidence type="ECO:0000256" key="6">
    <source>
        <dbReference type="SAM" id="MobiDB-lite"/>
    </source>
</evidence>
<dbReference type="PANTHER" id="PTHR23155">
    <property type="entry name" value="DISEASE RESISTANCE PROTEIN RP"/>
    <property type="match status" value="1"/>
</dbReference>
<name>A0AAQ3UNG2_PASNO</name>
<evidence type="ECO:0008006" key="13">
    <source>
        <dbReference type="Google" id="ProtNLM"/>
    </source>
</evidence>
<dbReference type="InterPro" id="IPR042197">
    <property type="entry name" value="Apaf_helical"/>
</dbReference>
<evidence type="ECO:0000256" key="4">
    <source>
        <dbReference type="ARBA" id="ARBA00022741"/>
    </source>
</evidence>
<dbReference type="GO" id="GO:0098542">
    <property type="term" value="P:defense response to other organism"/>
    <property type="evidence" value="ECO:0007669"/>
    <property type="project" value="TreeGrafter"/>
</dbReference>